<dbReference type="STRING" id="166486.ERS852572_01123"/>
<dbReference type="GO" id="GO:0004650">
    <property type="term" value="F:polygalacturonase activity"/>
    <property type="evidence" value="ECO:0007669"/>
    <property type="project" value="UniProtKB-EC"/>
</dbReference>
<accession>A0A173SQ26</accession>
<dbReference type="InterPro" id="IPR024535">
    <property type="entry name" value="RHGA/B-epi-like_pectate_lyase"/>
</dbReference>
<dbReference type="OrthoDB" id="9795222at2"/>
<comment type="similarity">
    <text evidence="1 4">Belongs to the glycosyl hydrolase 28 family.</text>
</comment>
<dbReference type="InterPro" id="IPR011050">
    <property type="entry name" value="Pectin_lyase_fold/virulence"/>
</dbReference>
<dbReference type="Gene3D" id="2.160.20.10">
    <property type="entry name" value="Single-stranded right-handed beta-helix, Pectin lyase-like"/>
    <property type="match status" value="1"/>
</dbReference>
<keyword evidence="3 4" id="KW-0326">Glycosidase</keyword>
<dbReference type="InterPro" id="IPR012334">
    <property type="entry name" value="Pectin_lyas_fold"/>
</dbReference>
<evidence type="ECO:0000256" key="2">
    <source>
        <dbReference type="ARBA" id="ARBA00022801"/>
    </source>
</evidence>
<dbReference type="EC" id="3.2.1.15" evidence="6"/>
<dbReference type="SMART" id="SM00710">
    <property type="entry name" value="PbH1"/>
    <property type="match status" value="4"/>
</dbReference>
<evidence type="ECO:0000256" key="1">
    <source>
        <dbReference type="ARBA" id="ARBA00008834"/>
    </source>
</evidence>
<dbReference type="InterPro" id="IPR006626">
    <property type="entry name" value="PbH1"/>
</dbReference>
<dbReference type="SUPFAM" id="SSF51126">
    <property type="entry name" value="Pectin lyase-like"/>
    <property type="match status" value="1"/>
</dbReference>
<dbReference type="PANTHER" id="PTHR31339:SF9">
    <property type="entry name" value="PLASMIN AND FIBRONECTIN-BINDING PROTEIN A"/>
    <property type="match status" value="1"/>
</dbReference>
<evidence type="ECO:0000313" key="7">
    <source>
        <dbReference type="Proteomes" id="UP000095350"/>
    </source>
</evidence>
<dbReference type="SMR" id="A0A173SQ26"/>
<dbReference type="InterPro" id="IPR051801">
    <property type="entry name" value="GH28_Enzymes"/>
</dbReference>
<evidence type="ECO:0000256" key="3">
    <source>
        <dbReference type="ARBA" id="ARBA00023295"/>
    </source>
</evidence>
<organism evidence="6 7">
    <name type="scientific">Roseburia intestinalis</name>
    <dbReference type="NCBI Taxonomy" id="166486"/>
    <lineage>
        <taxon>Bacteria</taxon>
        <taxon>Bacillati</taxon>
        <taxon>Bacillota</taxon>
        <taxon>Clostridia</taxon>
        <taxon>Lachnospirales</taxon>
        <taxon>Lachnospiraceae</taxon>
        <taxon>Roseburia</taxon>
    </lineage>
</organism>
<dbReference type="GO" id="GO:0005975">
    <property type="term" value="P:carbohydrate metabolic process"/>
    <property type="evidence" value="ECO:0007669"/>
    <property type="project" value="InterPro"/>
</dbReference>
<dbReference type="EMBL" id="CYXZ01000007">
    <property type="protein sequence ID" value="CUM92572.1"/>
    <property type="molecule type" value="Genomic_DNA"/>
</dbReference>
<dbReference type="AlphaFoldDB" id="A0A173SQ26"/>
<dbReference type="InterPro" id="IPR000743">
    <property type="entry name" value="Glyco_hydro_28"/>
</dbReference>
<reference evidence="6 7" key="1">
    <citation type="submission" date="2015-09" db="EMBL/GenBank/DDBJ databases">
        <authorList>
            <consortium name="Pathogen Informatics"/>
        </authorList>
    </citation>
    <scope>NUCLEOTIDE SEQUENCE [LARGE SCALE GENOMIC DNA]</scope>
    <source>
        <strain evidence="6 7">2789STDY5834960</strain>
    </source>
</reference>
<gene>
    <name evidence="6" type="primary">pehA</name>
    <name evidence="6" type="ORF">ERS852572_01123</name>
</gene>
<evidence type="ECO:0000259" key="5">
    <source>
        <dbReference type="Pfam" id="PF12708"/>
    </source>
</evidence>
<dbReference type="Proteomes" id="UP000095350">
    <property type="component" value="Unassembled WGS sequence"/>
</dbReference>
<sequence length="518" mass="57603">MEVKLIMKSARNAVIEIADGGIYNTKETYHVLLNGEEVFSTDTVINSLFDLKPQTSYEVSVRTADGTELGTVSFVTAYEFVTLNVRDFGATGDGKQDDTKFIQAAILACPKESRVLIPKGSYRITSLFLKSNLRLELAKGAELIADTDRAAYPKFPGMIESYDEQGEYNLGTWEGNPLPMFAGIITGLDVENVLIYGRGTINGNASKENWWKNPKVMVGAFRPRLFFLSHCQNVTLCGVTFKNSPSWTLHPYFSDNLKFYGLTINNPSDSPNTDGLDPESCKNVDIVGVKFSLGDDCIAVKSGKIYMGKKYRTPSENIHIRQCLMENGHGAVTVGSEMAGGVKNLVVEECRFYDTDRGLRIKTRRGRGKDAVLDQIIFRKIDMDQVMTPFVINCFYFCDPDGKTEFVQSREKMPVDDGTSAILRLDFEDIKAQNCHVAAAYFDGLPEQKIEQIIMKNITVTYAKNPKSGVPAMSSGVEECTKKGIFARNIKELVLENVEIEGQDGELLVTEGIDHFVQ</sequence>
<proteinExistence type="inferred from homology"/>
<dbReference type="PaxDb" id="166486-ERS852572_01123"/>
<protein>
    <submittedName>
        <fullName evidence="6">Endo-polygalacturonase</fullName>
        <ecNumber evidence="6">3.2.1.15</ecNumber>
    </submittedName>
</protein>
<dbReference type="Pfam" id="PF12708">
    <property type="entry name" value="Pect-lyase_RHGA_epim"/>
    <property type="match status" value="1"/>
</dbReference>
<dbReference type="PANTHER" id="PTHR31339">
    <property type="entry name" value="PECTIN LYASE-RELATED"/>
    <property type="match status" value="1"/>
</dbReference>
<evidence type="ECO:0000313" key="6">
    <source>
        <dbReference type="EMBL" id="CUM92572.1"/>
    </source>
</evidence>
<name>A0A173SQ26_9FIRM</name>
<evidence type="ECO:0000256" key="4">
    <source>
        <dbReference type="RuleBase" id="RU361169"/>
    </source>
</evidence>
<keyword evidence="2 4" id="KW-0378">Hydrolase</keyword>
<dbReference type="Pfam" id="PF00295">
    <property type="entry name" value="Glyco_hydro_28"/>
    <property type="match status" value="1"/>
</dbReference>
<feature type="domain" description="Rhamnogalacturonase A/B/Epimerase-like pectate lyase" evidence="5">
    <location>
        <begin position="83"/>
        <end position="127"/>
    </location>
</feature>
<dbReference type="RefSeq" id="WP_055193697.1">
    <property type="nucleotide sequence ID" value="NZ_CABIYH010000007.1"/>
</dbReference>